<organism evidence="3 5">
    <name type="scientific">Dracunculus medinensis</name>
    <name type="common">Guinea worm</name>
    <dbReference type="NCBI Taxonomy" id="318479"/>
    <lineage>
        <taxon>Eukaryota</taxon>
        <taxon>Metazoa</taxon>
        <taxon>Ecdysozoa</taxon>
        <taxon>Nematoda</taxon>
        <taxon>Chromadorea</taxon>
        <taxon>Rhabditida</taxon>
        <taxon>Spirurina</taxon>
        <taxon>Dracunculoidea</taxon>
        <taxon>Dracunculidae</taxon>
        <taxon>Dracunculus</taxon>
    </lineage>
</organism>
<dbReference type="EMBL" id="UYYG01000008">
    <property type="protein sequence ID" value="VDN50825.1"/>
    <property type="molecule type" value="Genomic_DNA"/>
</dbReference>
<gene>
    <name evidence="2" type="ORF">DME_LOCUS798</name>
</gene>
<evidence type="ECO:0000256" key="1">
    <source>
        <dbReference type="SAM" id="MobiDB-lite"/>
    </source>
</evidence>
<evidence type="ECO:0000313" key="5">
    <source>
        <dbReference type="WBParaSite" id="DME_0000580401-mRNA-1"/>
    </source>
</evidence>
<protein>
    <submittedName>
        <fullName evidence="2 5">Uncharacterized protein</fullName>
    </submittedName>
</protein>
<sequence>MNMPPVPPPKPRTNHDEGNHDYYSHITSQRYNDLNLIIRPTEQLATRAHSALPATVRPAVISRPSSPADDRSTLQIEPDLIAKGRYDPASKCFSYAPARALNERFTTPKKAIQWHKIEDRSNLLDNELSTSDINLSIASSELNRRPTTPKWDGEIAKVCCFIPVSSKDSDLRLLPTDKSKLSESLNNRVMRFMSDSSIAIYR</sequence>
<accession>A0A158Q4V3</accession>
<feature type="region of interest" description="Disordered" evidence="1">
    <location>
        <begin position="1"/>
        <end position="21"/>
    </location>
</feature>
<proteinExistence type="predicted"/>
<evidence type="ECO:0000313" key="3">
    <source>
        <dbReference type="Proteomes" id="UP000038040"/>
    </source>
</evidence>
<evidence type="ECO:0000313" key="2">
    <source>
        <dbReference type="EMBL" id="VDN50825.1"/>
    </source>
</evidence>
<dbReference type="WBParaSite" id="DME_0000580401-mRNA-1">
    <property type="protein sequence ID" value="DME_0000580401-mRNA-1"/>
    <property type="gene ID" value="DME_0000580401"/>
</dbReference>
<dbReference type="Proteomes" id="UP000274756">
    <property type="component" value="Unassembled WGS sequence"/>
</dbReference>
<dbReference type="OrthoDB" id="5801475at2759"/>
<reference evidence="2 4" key="2">
    <citation type="submission" date="2018-11" db="EMBL/GenBank/DDBJ databases">
        <authorList>
            <consortium name="Pathogen Informatics"/>
        </authorList>
    </citation>
    <scope>NUCLEOTIDE SEQUENCE [LARGE SCALE GENOMIC DNA]</scope>
</reference>
<reference evidence="5" key="1">
    <citation type="submission" date="2016-04" db="UniProtKB">
        <authorList>
            <consortium name="WormBaseParasite"/>
        </authorList>
    </citation>
    <scope>IDENTIFICATION</scope>
</reference>
<feature type="compositionally biased region" description="Pro residues" evidence="1">
    <location>
        <begin position="1"/>
        <end position="11"/>
    </location>
</feature>
<dbReference type="AlphaFoldDB" id="A0A158Q4V3"/>
<evidence type="ECO:0000313" key="4">
    <source>
        <dbReference type="Proteomes" id="UP000274756"/>
    </source>
</evidence>
<dbReference type="STRING" id="318479.A0A158Q4V3"/>
<name>A0A158Q4V3_DRAME</name>
<dbReference type="Proteomes" id="UP000038040">
    <property type="component" value="Unplaced"/>
</dbReference>
<keyword evidence="4" id="KW-1185">Reference proteome</keyword>